<organism evidence="1 2">
    <name type="scientific">Blattamonas nauphoetae</name>
    <dbReference type="NCBI Taxonomy" id="2049346"/>
    <lineage>
        <taxon>Eukaryota</taxon>
        <taxon>Metamonada</taxon>
        <taxon>Preaxostyla</taxon>
        <taxon>Oxymonadida</taxon>
        <taxon>Blattamonas</taxon>
    </lineage>
</organism>
<proteinExistence type="predicted"/>
<keyword evidence="2" id="KW-1185">Reference proteome</keyword>
<name>A0ABQ9WSC1_9EUKA</name>
<sequence length="169" mass="18853">MPPHQPDRYNILSAKFNPYALFQFLPSNNPIDTFLLSFFQAVLVMISLPKEKHTDSHHHRNYSGIVCLNRNMSAQEGHNRSSTCLLFLLSFPSDESLSFLLHPSLFNTIHPSASRIIVSLAHPLPRNQCVCSSKRTCANKGCDLSSTCSPSQKEHTACITPVGYRNPVG</sequence>
<dbReference type="Proteomes" id="UP001281761">
    <property type="component" value="Unassembled WGS sequence"/>
</dbReference>
<evidence type="ECO:0000313" key="2">
    <source>
        <dbReference type="Proteomes" id="UP001281761"/>
    </source>
</evidence>
<accession>A0ABQ9WSC1</accession>
<comment type="caution">
    <text evidence="1">The sequence shown here is derived from an EMBL/GenBank/DDBJ whole genome shotgun (WGS) entry which is preliminary data.</text>
</comment>
<reference evidence="1 2" key="1">
    <citation type="journal article" date="2022" name="bioRxiv">
        <title>Genomics of Preaxostyla Flagellates Illuminates Evolutionary Transitions and the Path Towards Mitochondrial Loss.</title>
        <authorList>
            <person name="Novak L.V.F."/>
            <person name="Treitli S.C."/>
            <person name="Pyrih J."/>
            <person name="Halakuc P."/>
            <person name="Pipaliya S.V."/>
            <person name="Vacek V."/>
            <person name="Brzon O."/>
            <person name="Soukal P."/>
            <person name="Eme L."/>
            <person name="Dacks J.B."/>
            <person name="Karnkowska A."/>
            <person name="Elias M."/>
            <person name="Hampl V."/>
        </authorList>
    </citation>
    <scope>NUCLEOTIDE SEQUENCE [LARGE SCALE GENOMIC DNA]</scope>
    <source>
        <strain evidence="1">NAU3</strain>
        <tissue evidence="1">Gut</tissue>
    </source>
</reference>
<dbReference type="EMBL" id="JARBJD010000445">
    <property type="protein sequence ID" value="KAK2941979.1"/>
    <property type="molecule type" value="Genomic_DNA"/>
</dbReference>
<gene>
    <name evidence="1" type="ORF">BLNAU_23102</name>
</gene>
<evidence type="ECO:0000313" key="1">
    <source>
        <dbReference type="EMBL" id="KAK2941979.1"/>
    </source>
</evidence>
<protein>
    <submittedName>
        <fullName evidence="1">Uncharacterized protein</fullName>
    </submittedName>
</protein>